<evidence type="ECO:0000256" key="2">
    <source>
        <dbReference type="ARBA" id="ARBA00006024"/>
    </source>
</evidence>
<evidence type="ECO:0000256" key="1">
    <source>
        <dbReference type="ARBA" id="ARBA00004651"/>
    </source>
</evidence>
<dbReference type="InterPro" id="IPR023298">
    <property type="entry name" value="ATPase_P-typ_TM_dom_sf"/>
</dbReference>
<dbReference type="SUPFAM" id="SSF56784">
    <property type="entry name" value="HAD-like"/>
    <property type="match status" value="1"/>
</dbReference>
<dbReference type="PRINTS" id="PR00120">
    <property type="entry name" value="HATPASE"/>
</dbReference>
<evidence type="ECO:0000256" key="4">
    <source>
        <dbReference type="ARBA" id="ARBA00022989"/>
    </source>
</evidence>
<feature type="transmembrane region" description="Helical" evidence="6">
    <location>
        <begin position="615"/>
        <end position="633"/>
    </location>
</feature>
<keyword evidence="9" id="KW-1185">Reference proteome</keyword>
<dbReference type="InterPro" id="IPR036412">
    <property type="entry name" value="HAD-like_sf"/>
</dbReference>
<dbReference type="EMBL" id="JASJEU010000003">
    <property type="protein sequence ID" value="MDJ1649388.1"/>
    <property type="molecule type" value="Genomic_DNA"/>
</dbReference>
<evidence type="ECO:0000256" key="5">
    <source>
        <dbReference type="ARBA" id="ARBA00023136"/>
    </source>
</evidence>
<sequence length="642" mass="68774">MNRKQRRTRNRILIAIALFVVAYVIAELMPLSTWLGSETAALWAEFALFLIPYLIAGYDVLLRAAKNIGHGQVFDENFLMSVATIGAFALVLFPDSDPHMAEGAAVMLFYQVGELFQSYAVGKSRASIAEMMDIAPDFANVERDGELVQVDPYEVAVGDEIVVKAGERVPLDGVVVSGASQLDTAALTGESVPREVREGDEIISGCVNLTGLITVRVTKPFGESTVSRILELVENAAEKKARTENFITRFARYYTPAVTGIAVLLAVIPPLFFGESWSDWVQRGLVFLVVSCPCALVISVPLSFFGGIGGASRLGILVKGSNYLETLSHAETVVFDKTGTLTDGSFNVVAVHPETGIDPDRLLSIAAHAEAYSDHPIALSVKAAYAGPIDRERIAEVEEQSGHGVRARVDERTVYVGNDKLMRACGADFHDCELTGTILHVSLDGEYVGHIVIADVVKPDAAEAIAALRAAGVRKTVMLTGDRADVAAAVAQELGIDEYRAQLLPQDKVAEVEKLLDETHAHGTGKGKLAFVGDGINDAPVLTRADIGIAMGAMGSDAAIEAADVVLMDDKPSNIARAIRIARTTMSIVWQNIVFALGVKLLVLVLAAFGIANMWLAVFADVGVAIIAILNAMRAMNVRNMK</sequence>
<evidence type="ECO:0000256" key="3">
    <source>
        <dbReference type="ARBA" id="ARBA00022692"/>
    </source>
</evidence>
<keyword evidence="6" id="KW-0067">ATP-binding</keyword>
<reference evidence="8 9" key="1">
    <citation type="submission" date="2023-05" db="EMBL/GenBank/DDBJ databases">
        <title>Gordonibacter KGMB12511T sp. nov., isolated from faeces of healthy Korean.</title>
        <authorList>
            <person name="Kim H.S."/>
            <person name="Kim J.-S."/>
            <person name="Suh M.K."/>
            <person name="Eom M.K."/>
            <person name="Do H.E."/>
            <person name="Lee J.-S."/>
        </authorList>
    </citation>
    <scope>NUCLEOTIDE SEQUENCE [LARGE SCALE GENOMIC DNA]</scope>
    <source>
        <strain evidence="8 9">KGMB12511</strain>
    </source>
</reference>
<dbReference type="Proteomes" id="UP001232750">
    <property type="component" value="Unassembled WGS sequence"/>
</dbReference>
<dbReference type="PRINTS" id="PR00119">
    <property type="entry name" value="CATATPASE"/>
</dbReference>
<dbReference type="SUPFAM" id="SSF81653">
    <property type="entry name" value="Calcium ATPase, transduction domain A"/>
    <property type="match status" value="1"/>
</dbReference>
<evidence type="ECO:0000313" key="8">
    <source>
        <dbReference type="EMBL" id="MDJ1649388.1"/>
    </source>
</evidence>
<dbReference type="NCBIfam" id="TIGR01494">
    <property type="entry name" value="ATPase_P-type"/>
    <property type="match status" value="1"/>
</dbReference>
<dbReference type="SUPFAM" id="SSF81665">
    <property type="entry name" value="Calcium ATPase, transmembrane domain M"/>
    <property type="match status" value="1"/>
</dbReference>
<gene>
    <name evidence="8" type="ORF">QNJ86_01095</name>
</gene>
<keyword evidence="4 6" id="KW-1133">Transmembrane helix</keyword>
<dbReference type="NCBIfam" id="TIGR01512">
    <property type="entry name" value="ATPase-IB2_Cd"/>
    <property type="match status" value="1"/>
</dbReference>
<dbReference type="InterPro" id="IPR051014">
    <property type="entry name" value="Cation_Transport_ATPase_IB"/>
</dbReference>
<dbReference type="InterPro" id="IPR027256">
    <property type="entry name" value="P-typ_ATPase_IB"/>
</dbReference>
<dbReference type="Gene3D" id="2.70.150.10">
    <property type="entry name" value="Calcium-transporting ATPase, cytoplasmic transduction domain A"/>
    <property type="match status" value="1"/>
</dbReference>
<comment type="caution">
    <text evidence="8">The sequence shown here is derived from an EMBL/GenBank/DDBJ whole genome shotgun (WGS) entry which is preliminary data.</text>
</comment>
<proteinExistence type="inferred from homology"/>
<feature type="transmembrane region" description="Helical" evidence="6">
    <location>
        <begin position="41"/>
        <end position="61"/>
    </location>
</feature>
<dbReference type="Gene3D" id="3.40.50.1000">
    <property type="entry name" value="HAD superfamily/HAD-like"/>
    <property type="match status" value="1"/>
</dbReference>
<keyword evidence="6" id="KW-0547">Nucleotide-binding</keyword>
<keyword evidence="6" id="KW-0479">Metal-binding</keyword>
<evidence type="ECO:0000256" key="6">
    <source>
        <dbReference type="RuleBase" id="RU362081"/>
    </source>
</evidence>
<dbReference type="InterPro" id="IPR023299">
    <property type="entry name" value="ATPase_P-typ_cyto_dom_N"/>
</dbReference>
<dbReference type="PANTHER" id="PTHR48085:SF5">
    <property type="entry name" value="CADMIUM_ZINC-TRANSPORTING ATPASE HMA4-RELATED"/>
    <property type="match status" value="1"/>
</dbReference>
<keyword evidence="3 6" id="KW-0812">Transmembrane</keyword>
<dbReference type="RefSeq" id="WP_283830717.1">
    <property type="nucleotide sequence ID" value="NZ_JASJEU010000003.1"/>
</dbReference>
<protein>
    <submittedName>
        <fullName evidence="8">Heavy metal translocating P-type ATPase</fullName>
    </submittedName>
</protein>
<feature type="transmembrane region" description="Helical" evidence="6">
    <location>
        <begin position="589"/>
        <end position="609"/>
    </location>
</feature>
<dbReference type="InterPro" id="IPR023214">
    <property type="entry name" value="HAD_sf"/>
</dbReference>
<dbReference type="Pfam" id="PF00122">
    <property type="entry name" value="E1-E2_ATPase"/>
    <property type="match status" value="1"/>
</dbReference>
<dbReference type="InterPro" id="IPR018303">
    <property type="entry name" value="ATPase_P-typ_P_site"/>
</dbReference>
<feature type="transmembrane region" description="Helical" evidence="6">
    <location>
        <begin position="253"/>
        <end position="273"/>
    </location>
</feature>
<comment type="subcellular location">
    <subcellularLocation>
        <location evidence="1">Cell membrane</location>
        <topology evidence="1">Multi-pass membrane protein</topology>
    </subcellularLocation>
</comment>
<keyword evidence="5 6" id="KW-0472">Membrane</keyword>
<comment type="similarity">
    <text evidence="2 6">Belongs to the cation transport ATPase (P-type) (TC 3.A.3) family. Type IB subfamily.</text>
</comment>
<feature type="domain" description="P-type ATPase A" evidence="7">
    <location>
        <begin position="135"/>
        <end position="234"/>
    </location>
</feature>
<organism evidence="8 9">
    <name type="scientific">Gordonibacter faecis</name>
    <dbReference type="NCBI Taxonomy" id="3047475"/>
    <lineage>
        <taxon>Bacteria</taxon>
        <taxon>Bacillati</taxon>
        <taxon>Actinomycetota</taxon>
        <taxon>Coriobacteriia</taxon>
        <taxon>Eggerthellales</taxon>
        <taxon>Eggerthellaceae</taxon>
        <taxon>Gordonibacter</taxon>
    </lineage>
</organism>
<dbReference type="InterPro" id="IPR059000">
    <property type="entry name" value="ATPase_P-type_domA"/>
</dbReference>
<dbReference type="InterPro" id="IPR008250">
    <property type="entry name" value="ATPase_P-typ_transduc_dom_A_sf"/>
</dbReference>
<dbReference type="PANTHER" id="PTHR48085">
    <property type="entry name" value="CADMIUM/ZINC-TRANSPORTING ATPASE HMA2-RELATED"/>
    <property type="match status" value="1"/>
</dbReference>
<keyword evidence="6" id="KW-1003">Cell membrane</keyword>
<evidence type="ECO:0000259" key="7">
    <source>
        <dbReference type="Pfam" id="PF00122"/>
    </source>
</evidence>
<dbReference type="PROSITE" id="PS00154">
    <property type="entry name" value="ATPASE_E1_E2"/>
    <property type="match status" value="1"/>
</dbReference>
<name>A0ABT7DIP3_9ACTN</name>
<feature type="transmembrane region" description="Helical" evidence="6">
    <location>
        <begin position="285"/>
        <end position="305"/>
    </location>
</feature>
<dbReference type="InterPro" id="IPR001757">
    <property type="entry name" value="P_typ_ATPase"/>
</dbReference>
<accession>A0ABT7DIP3</accession>
<dbReference type="Gene3D" id="3.40.1110.10">
    <property type="entry name" value="Calcium-transporting ATPase, cytoplasmic domain N"/>
    <property type="match status" value="1"/>
</dbReference>
<evidence type="ECO:0000313" key="9">
    <source>
        <dbReference type="Proteomes" id="UP001232750"/>
    </source>
</evidence>
<dbReference type="NCBIfam" id="TIGR01525">
    <property type="entry name" value="ATPase-IB_hvy"/>
    <property type="match status" value="1"/>
</dbReference>
<dbReference type="Pfam" id="PF00702">
    <property type="entry name" value="Hydrolase"/>
    <property type="match status" value="1"/>
</dbReference>
<feature type="transmembrane region" description="Helical" evidence="6">
    <location>
        <begin position="12"/>
        <end position="35"/>
    </location>
</feature>